<dbReference type="VEuPathDB" id="FungiDB:F503_01255"/>
<accession>S3C6N6</accession>
<dbReference type="InterPro" id="IPR053144">
    <property type="entry name" value="Acetyltransferase_Butenolide"/>
</dbReference>
<dbReference type="eggNOG" id="ENOG502SYW6">
    <property type="taxonomic scope" value="Eukaryota"/>
</dbReference>
<dbReference type="Pfam" id="PF00583">
    <property type="entry name" value="Acetyltransf_1"/>
    <property type="match status" value="1"/>
</dbReference>
<gene>
    <name evidence="2" type="ORF">F503_01255</name>
</gene>
<dbReference type="HOGENOM" id="CLU_086503_2_0_1"/>
<evidence type="ECO:0000313" key="2">
    <source>
        <dbReference type="EMBL" id="EPE08472.1"/>
    </source>
</evidence>
<evidence type="ECO:0000313" key="3">
    <source>
        <dbReference type="Proteomes" id="UP000016923"/>
    </source>
</evidence>
<name>S3C6N6_OPHP1</name>
<dbReference type="Proteomes" id="UP000016923">
    <property type="component" value="Unassembled WGS sequence"/>
</dbReference>
<reference evidence="2 3" key="1">
    <citation type="journal article" date="2013" name="BMC Genomics">
        <title>The genome and transcriptome of the pine saprophyte Ophiostoma piceae, and a comparison with the bark beetle-associated pine pathogen Grosmannia clavigera.</title>
        <authorList>
            <person name="Haridas S."/>
            <person name="Wang Y."/>
            <person name="Lim L."/>
            <person name="Massoumi Alamouti S."/>
            <person name="Jackman S."/>
            <person name="Docking R."/>
            <person name="Robertson G."/>
            <person name="Birol I."/>
            <person name="Bohlmann J."/>
            <person name="Breuil C."/>
        </authorList>
    </citation>
    <scope>NUCLEOTIDE SEQUENCE [LARGE SCALE GENOMIC DNA]</scope>
    <source>
        <strain evidence="2 3">UAMH 11346</strain>
    </source>
</reference>
<dbReference type="CDD" id="cd04301">
    <property type="entry name" value="NAT_SF"/>
    <property type="match status" value="1"/>
</dbReference>
<dbReference type="InterPro" id="IPR000182">
    <property type="entry name" value="GNAT_dom"/>
</dbReference>
<keyword evidence="3" id="KW-1185">Reference proteome</keyword>
<dbReference type="SUPFAM" id="SSF55729">
    <property type="entry name" value="Acyl-CoA N-acyltransferases (Nat)"/>
    <property type="match status" value="1"/>
</dbReference>
<evidence type="ECO:0000259" key="1">
    <source>
        <dbReference type="Pfam" id="PF00583"/>
    </source>
</evidence>
<keyword evidence="2" id="KW-0808">Transferase</keyword>
<sequence>MASSATTPPLTWRTSVDVSAEATASGKAQKEEFICSTDPALLQLDALSDALASELLWWAQPLDAETLQILVQSSVCIGLYHTATDDTKHDTPKMVGFSRLVTDRVTFAYLTDVYVLPEFQKRGLGAWMVRCLRELVAGTDGAPSKNGGENGPLREWAKLRSLWLLCTTPIVANMYTKALGMECVARYRSQPGVPDSGQFLLEMRGPANALKHYAQRSNDASGWKADN</sequence>
<dbReference type="PANTHER" id="PTHR43233:SF1">
    <property type="entry name" value="FAMILY N-ACETYLTRANSFERASE, PUTATIVE (AFU_ORTHOLOGUE AFUA_6G03350)-RELATED"/>
    <property type="match status" value="1"/>
</dbReference>
<dbReference type="GO" id="GO:0016747">
    <property type="term" value="F:acyltransferase activity, transferring groups other than amino-acyl groups"/>
    <property type="evidence" value="ECO:0007669"/>
    <property type="project" value="InterPro"/>
</dbReference>
<dbReference type="OrthoDB" id="10039976at2759"/>
<protein>
    <submittedName>
        <fullName evidence="2">Gnat family n-acetyltransferase</fullName>
    </submittedName>
</protein>
<dbReference type="InterPro" id="IPR016181">
    <property type="entry name" value="Acyl_CoA_acyltransferase"/>
</dbReference>
<proteinExistence type="predicted"/>
<dbReference type="EMBL" id="KE148149">
    <property type="protein sequence ID" value="EPE08472.1"/>
    <property type="molecule type" value="Genomic_DNA"/>
</dbReference>
<dbReference type="PANTHER" id="PTHR43233">
    <property type="entry name" value="FAMILY N-ACETYLTRANSFERASE, PUTATIVE (AFU_ORTHOLOGUE AFUA_6G03350)-RELATED"/>
    <property type="match status" value="1"/>
</dbReference>
<dbReference type="AlphaFoldDB" id="S3C6N6"/>
<organism evidence="2 3">
    <name type="scientific">Ophiostoma piceae (strain UAMH 11346)</name>
    <name type="common">Sap stain fungus</name>
    <dbReference type="NCBI Taxonomy" id="1262450"/>
    <lineage>
        <taxon>Eukaryota</taxon>
        <taxon>Fungi</taxon>
        <taxon>Dikarya</taxon>
        <taxon>Ascomycota</taxon>
        <taxon>Pezizomycotina</taxon>
        <taxon>Sordariomycetes</taxon>
        <taxon>Sordariomycetidae</taxon>
        <taxon>Ophiostomatales</taxon>
        <taxon>Ophiostomataceae</taxon>
        <taxon>Ophiostoma</taxon>
    </lineage>
</organism>
<dbReference type="STRING" id="1262450.S3C6N6"/>
<dbReference type="Gene3D" id="3.40.630.30">
    <property type="match status" value="1"/>
</dbReference>
<feature type="domain" description="N-acetyltransferase" evidence="1">
    <location>
        <begin position="92"/>
        <end position="136"/>
    </location>
</feature>